<name>B4IP69_DROSE</name>
<proteinExistence type="predicted"/>
<dbReference type="Proteomes" id="UP000001292">
    <property type="component" value="Unassembled WGS sequence"/>
</dbReference>
<dbReference type="EMBL" id="CH678512">
    <property type="protein sequence ID" value="EDW51291.1"/>
    <property type="molecule type" value="Genomic_DNA"/>
</dbReference>
<accession>B4IP69</accession>
<organism evidence="2">
    <name type="scientific">Drosophila sechellia</name>
    <name type="common">Fruit fly</name>
    <dbReference type="NCBI Taxonomy" id="7238"/>
    <lineage>
        <taxon>Eukaryota</taxon>
        <taxon>Metazoa</taxon>
        <taxon>Ecdysozoa</taxon>
        <taxon>Arthropoda</taxon>
        <taxon>Hexapoda</taxon>
        <taxon>Insecta</taxon>
        <taxon>Pterygota</taxon>
        <taxon>Neoptera</taxon>
        <taxon>Endopterygota</taxon>
        <taxon>Diptera</taxon>
        <taxon>Brachycera</taxon>
        <taxon>Muscomorpha</taxon>
        <taxon>Ephydroidea</taxon>
        <taxon>Drosophilidae</taxon>
        <taxon>Drosophila</taxon>
        <taxon>Sophophora</taxon>
    </lineage>
</organism>
<gene>
    <name evidence="1" type="primary">Dsec\GM19286</name>
    <name evidence="1" type="ORF">Dsec_GM19286</name>
</gene>
<sequence>MISLSPPLSTVNVEFARFEAEFGLCSSGCGVLARDKASAVKACSTRVRLTRPGGRHLPGLSVID</sequence>
<dbReference type="AlphaFoldDB" id="B4IP69"/>
<dbReference type="HOGENOM" id="CLU_2869993_0_0_1"/>
<protein>
    <submittedName>
        <fullName evidence="1">GM19286</fullName>
    </submittedName>
</protein>
<evidence type="ECO:0000313" key="1">
    <source>
        <dbReference type="EMBL" id="EDW51291.1"/>
    </source>
</evidence>
<reference evidence="1 2" key="1">
    <citation type="journal article" date="2007" name="Nature">
        <title>Evolution of genes and genomes on the Drosophila phylogeny.</title>
        <authorList>
            <consortium name="Drosophila 12 Genomes Consortium"/>
            <person name="Clark A.G."/>
            <person name="Eisen M.B."/>
            <person name="Smith D.R."/>
            <person name="Bergman C.M."/>
            <person name="Oliver B."/>
            <person name="Markow T.A."/>
            <person name="Kaufman T.C."/>
            <person name="Kellis M."/>
            <person name="Gelbart W."/>
            <person name="Iyer V.N."/>
            <person name="Pollard D.A."/>
            <person name="Sackton T.B."/>
            <person name="Larracuente A.M."/>
            <person name="Singh N.D."/>
            <person name="Abad J.P."/>
            <person name="Abt D.N."/>
            <person name="Adryan B."/>
            <person name="Aguade M."/>
            <person name="Akashi H."/>
            <person name="Anderson W.W."/>
            <person name="Aquadro C.F."/>
            <person name="Ardell D.H."/>
            <person name="Arguello R."/>
            <person name="Artieri C.G."/>
            <person name="Barbash D.A."/>
            <person name="Barker D."/>
            <person name="Barsanti P."/>
            <person name="Batterham P."/>
            <person name="Batzoglou S."/>
            <person name="Begun D."/>
            <person name="Bhutkar A."/>
            <person name="Blanco E."/>
            <person name="Bosak S.A."/>
            <person name="Bradley R.K."/>
            <person name="Brand A.D."/>
            <person name="Brent M.R."/>
            <person name="Brooks A.N."/>
            <person name="Brown R.H."/>
            <person name="Butlin R.K."/>
            <person name="Caggese C."/>
            <person name="Calvi B.R."/>
            <person name="Bernardo de Carvalho A."/>
            <person name="Caspi A."/>
            <person name="Castrezana S."/>
            <person name="Celniker S.E."/>
            <person name="Chang J.L."/>
            <person name="Chapple C."/>
            <person name="Chatterji S."/>
            <person name="Chinwalla A."/>
            <person name="Civetta A."/>
            <person name="Clifton S.W."/>
            <person name="Comeron J.M."/>
            <person name="Costello J.C."/>
            <person name="Coyne J.A."/>
            <person name="Daub J."/>
            <person name="David R.G."/>
            <person name="Delcher A.L."/>
            <person name="Delehaunty K."/>
            <person name="Do C.B."/>
            <person name="Ebling H."/>
            <person name="Edwards K."/>
            <person name="Eickbush T."/>
            <person name="Evans J.D."/>
            <person name="Filipski A."/>
            <person name="Findeiss S."/>
            <person name="Freyhult E."/>
            <person name="Fulton L."/>
            <person name="Fulton R."/>
            <person name="Garcia A.C."/>
            <person name="Gardiner A."/>
            <person name="Garfield D.A."/>
            <person name="Garvin B.E."/>
            <person name="Gibson G."/>
            <person name="Gilbert D."/>
            <person name="Gnerre S."/>
            <person name="Godfrey J."/>
            <person name="Good R."/>
            <person name="Gotea V."/>
            <person name="Gravely B."/>
            <person name="Greenberg A.J."/>
            <person name="Griffiths-Jones S."/>
            <person name="Gross S."/>
            <person name="Guigo R."/>
            <person name="Gustafson E.A."/>
            <person name="Haerty W."/>
            <person name="Hahn M.W."/>
            <person name="Halligan D.L."/>
            <person name="Halpern A.L."/>
            <person name="Halter G.M."/>
            <person name="Han M.V."/>
            <person name="Heger A."/>
            <person name="Hillier L."/>
            <person name="Hinrichs A.S."/>
            <person name="Holmes I."/>
            <person name="Hoskins R.A."/>
            <person name="Hubisz M.J."/>
            <person name="Hultmark D."/>
            <person name="Huntley M.A."/>
            <person name="Jaffe D.B."/>
            <person name="Jagadeeshan S."/>
            <person name="Jeck W.R."/>
            <person name="Johnson J."/>
            <person name="Jones C.D."/>
            <person name="Jordan W.C."/>
            <person name="Karpen G.H."/>
            <person name="Kataoka E."/>
            <person name="Keightley P.D."/>
            <person name="Kheradpour P."/>
            <person name="Kirkness E.F."/>
            <person name="Koerich L.B."/>
            <person name="Kristiansen K."/>
            <person name="Kudrna D."/>
            <person name="Kulathinal R.J."/>
            <person name="Kumar S."/>
            <person name="Kwok R."/>
            <person name="Lander E."/>
            <person name="Langley C.H."/>
            <person name="Lapoint R."/>
            <person name="Lazzaro B.P."/>
            <person name="Lee S.J."/>
            <person name="Levesque L."/>
            <person name="Li R."/>
            <person name="Lin C.F."/>
            <person name="Lin M.F."/>
            <person name="Lindblad-Toh K."/>
            <person name="Llopart A."/>
            <person name="Long M."/>
            <person name="Low L."/>
            <person name="Lozovsky E."/>
            <person name="Lu J."/>
            <person name="Luo M."/>
            <person name="Machado C.A."/>
            <person name="Makalowski W."/>
            <person name="Marzo M."/>
            <person name="Matsuda M."/>
            <person name="Matzkin L."/>
            <person name="McAllister B."/>
            <person name="McBride C.S."/>
            <person name="McKernan B."/>
            <person name="McKernan K."/>
            <person name="Mendez-Lago M."/>
            <person name="Minx P."/>
            <person name="Mollenhauer M.U."/>
            <person name="Montooth K."/>
            <person name="Mount S.M."/>
            <person name="Mu X."/>
            <person name="Myers E."/>
            <person name="Negre B."/>
            <person name="Newfeld S."/>
            <person name="Nielsen R."/>
            <person name="Noor M.A."/>
            <person name="O'Grady P."/>
            <person name="Pachter L."/>
            <person name="Papaceit M."/>
            <person name="Parisi M.J."/>
            <person name="Parisi M."/>
            <person name="Parts L."/>
            <person name="Pedersen J.S."/>
            <person name="Pesole G."/>
            <person name="Phillippy A.M."/>
            <person name="Ponting C.P."/>
            <person name="Pop M."/>
            <person name="Porcelli D."/>
            <person name="Powell J.R."/>
            <person name="Prohaska S."/>
            <person name="Pruitt K."/>
            <person name="Puig M."/>
            <person name="Quesneville H."/>
            <person name="Ram K.R."/>
            <person name="Rand D."/>
            <person name="Rasmussen M.D."/>
            <person name="Reed L.K."/>
            <person name="Reenan R."/>
            <person name="Reily A."/>
            <person name="Remington K.A."/>
            <person name="Rieger T.T."/>
            <person name="Ritchie M.G."/>
            <person name="Robin C."/>
            <person name="Rogers Y.H."/>
            <person name="Rohde C."/>
            <person name="Rozas J."/>
            <person name="Rubenfield M.J."/>
            <person name="Ruiz A."/>
            <person name="Russo S."/>
            <person name="Salzberg S.L."/>
            <person name="Sanchez-Gracia A."/>
            <person name="Saranga D.J."/>
            <person name="Sato H."/>
            <person name="Schaeffer S.W."/>
            <person name="Schatz M.C."/>
            <person name="Schlenke T."/>
            <person name="Schwartz R."/>
            <person name="Segarra C."/>
            <person name="Singh R.S."/>
            <person name="Sirot L."/>
            <person name="Sirota M."/>
            <person name="Sisneros N.B."/>
            <person name="Smith C.D."/>
            <person name="Smith T.F."/>
            <person name="Spieth J."/>
            <person name="Stage D.E."/>
            <person name="Stark A."/>
            <person name="Stephan W."/>
            <person name="Strausberg R.L."/>
            <person name="Strempel S."/>
            <person name="Sturgill D."/>
            <person name="Sutton G."/>
            <person name="Sutton G.G."/>
            <person name="Tao W."/>
            <person name="Teichmann S."/>
            <person name="Tobari Y.N."/>
            <person name="Tomimura Y."/>
            <person name="Tsolas J.M."/>
            <person name="Valente V.L."/>
            <person name="Venter E."/>
            <person name="Venter J.C."/>
            <person name="Vicario S."/>
            <person name="Vieira F.G."/>
            <person name="Vilella A.J."/>
            <person name="Villasante A."/>
            <person name="Walenz B."/>
            <person name="Wang J."/>
            <person name="Wasserman M."/>
            <person name="Watts T."/>
            <person name="Wilson D."/>
            <person name="Wilson R.K."/>
            <person name="Wing R.A."/>
            <person name="Wolfner M.F."/>
            <person name="Wong A."/>
            <person name="Wong G.K."/>
            <person name="Wu C.I."/>
            <person name="Wu G."/>
            <person name="Yamamoto D."/>
            <person name="Yang H.P."/>
            <person name="Yang S.P."/>
            <person name="Yorke J.A."/>
            <person name="Yoshida K."/>
            <person name="Zdobnov E."/>
            <person name="Zhang P."/>
            <person name="Zhang Y."/>
            <person name="Zimin A.V."/>
            <person name="Baldwin J."/>
            <person name="Abdouelleil A."/>
            <person name="Abdulkadir J."/>
            <person name="Abebe A."/>
            <person name="Abera B."/>
            <person name="Abreu J."/>
            <person name="Acer S.C."/>
            <person name="Aftuck L."/>
            <person name="Alexander A."/>
            <person name="An P."/>
            <person name="Anderson E."/>
            <person name="Anderson S."/>
            <person name="Arachi H."/>
            <person name="Azer M."/>
            <person name="Bachantsang P."/>
            <person name="Barry A."/>
            <person name="Bayul T."/>
            <person name="Berlin A."/>
            <person name="Bessette D."/>
            <person name="Bloom T."/>
            <person name="Blye J."/>
            <person name="Boguslavskiy L."/>
            <person name="Bonnet C."/>
            <person name="Boukhgalter B."/>
            <person name="Bourzgui I."/>
            <person name="Brown A."/>
            <person name="Cahill P."/>
            <person name="Channer S."/>
            <person name="Cheshatsang Y."/>
            <person name="Chuda L."/>
            <person name="Citroen M."/>
            <person name="Collymore A."/>
            <person name="Cooke P."/>
            <person name="Costello M."/>
            <person name="D'Aco K."/>
            <person name="Daza R."/>
            <person name="De Haan G."/>
            <person name="DeGray S."/>
            <person name="DeMaso C."/>
            <person name="Dhargay N."/>
            <person name="Dooley K."/>
            <person name="Dooley E."/>
            <person name="Doricent M."/>
            <person name="Dorje P."/>
            <person name="Dorjee K."/>
            <person name="Dupes A."/>
            <person name="Elong R."/>
            <person name="Falk J."/>
            <person name="Farina A."/>
            <person name="Faro S."/>
            <person name="Ferguson D."/>
            <person name="Fisher S."/>
            <person name="Foley C.D."/>
            <person name="Franke A."/>
            <person name="Friedrich D."/>
            <person name="Gadbois L."/>
            <person name="Gearin G."/>
            <person name="Gearin C.R."/>
            <person name="Giannoukos G."/>
            <person name="Goode T."/>
            <person name="Graham J."/>
            <person name="Grandbois E."/>
            <person name="Grewal S."/>
            <person name="Gyaltsen K."/>
            <person name="Hafez N."/>
            <person name="Hagos B."/>
            <person name="Hall J."/>
            <person name="Henson C."/>
            <person name="Hollinger A."/>
            <person name="Honan T."/>
            <person name="Huard M.D."/>
            <person name="Hughes L."/>
            <person name="Hurhula B."/>
            <person name="Husby M.E."/>
            <person name="Kamat A."/>
            <person name="Kanga B."/>
            <person name="Kashin S."/>
            <person name="Khazanovich D."/>
            <person name="Kisner P."/>
            <person name="Lance K."/>
            <person name="Lara M."/>
            <person name="Lee W."/>
            <person name="Lennon N."/>
            <person name="Letendre F."/>
            <person name="LeVine R."/>
            <person name="Lipovsky A."/>
            <person name="Liu X."/>
            <person name="Liu J."/>
            <person name="Liu S."/>
            <person name="Lokyitsang T."/>
            <person name="Lokyitsang Y."/>
            <person name="Lubonja R."/>
            <person name="Lui A."/>
            <person name="MacDonald P."/>
            <person name="Magnisalis V."/>
            <person name="Maru K."/>
            <person name="Matthews C."/>
            <person name="McCusker W."/>
            <person name="McDonough S."/>
            <person name="Mehta T."/>
            <person name="Meldrim J."/>
            <person name="Meneus L."/>
            <person name="Mihai O."/>
            <person name="Mihalev A."/>
            <person name="Mihova T."/>
            <person name="Mittelman R."/>
            <person name="Mlenga V."/>
            <person name="Montmayeur A."/>
            <person name="Mulrain L."/>
            <person name="Navidi A."/>
            <person name="Naylor J."/>
            <person name="Negash T."/>
            <person name="Nguyen T."/>
            <person name="Nguyen N."/>
            <person name="Nicol R."/>
            <person name="Norbu C."/>
            <person name="Norbu N."/>
            <person name="Novod N."/>
            <person name="O'Neill B."/>
            <person name="Osman S."/>
            <person name="Markiewicz E."/>
            <person name="Oyono O.L."/>
            <person name="Patti C."/>
            <person name="Phunkhang P."/>
            <person name="Pierre F."/>
            <person name="Priest M."/>
            <person name="Raghuraman S."/>
            <person name="Rege F."/>
            <person name="Reyes R."/>
            <person name="Rise C."/>
            <person name="Rogov P."/>
            <person name="Ross K."/>
            <person name="Ryan E."/>
            <person name="Settipalli S."/>
            <person name="Shea T."/>
            <person name="Sherpa N."/>
            <person name="Shi L."/>
            <person name="Shih D."/>
            <person name="Sparrow T."/>
            <person name="Spaulding J."/>
            <person name="Stalker J."/>
            <person name="Stange-Thomann N."/>
            <person name="Stavropoulos S."/>
            <person name="Stone C."/>
            <person name="Strader C."/>
            <person name="Tesfaye S."/>
            <person name="Thomson T."/>
            <person name="Thoulutsang Y."/>
            <person name="Thoulutsang D."/>
            <person name="Topham K."/>
            <person name="Topping I."/>
            <person name="Tsamla T."/>
            <person name="Vassiliev H."/>
            <person name="Vo A."/>
            <person name="Wangchuk T."/>
            <person name="Wangdi T."/>
            <person name="Weiand M."/>
            <person name="Wilkinson J."/>
            <person name="Wilson A."/>
            <person name="Yadav S."/>
            <person name="Young G."/>
            <person name="Yu Q."/>
            <person name="Zembek L."/>
            <person name="Zhong D."/>
            <person name="Zimmer A."/>
            <person name="Zwirko Z."/>
            <person name="Jaffe D.B."/>
            <person name="Alvarez P."/>
            <person name="Brockman W."/>
            <person name="Butler J."/>
            <person name="Chin C."/>
            <person name="Gnerre S."/>
            <person name="Grabherr M."/>
            <person name="Kleber M."/>
            <person name="Mauceli E."/>
            <person name="MacCallum I."/>
        </authorList>
    </citation>
    <scope>NUCLEOTIDE SEQUENCE [LARGE SCALE GENOMIC DNA]</scope>
    <source>
        <strain evidence="2">Rob3c / Tucson 14021-0248.25</strain>
    </source>
</reference>
<evidence type="ECO:0000313" key="2">
    <source>
        <dbReference type="Proteomes" id="UP000001292"/>
    </source>
</evidence>
<keyword evidence="2" id="KW-1185">Reference proteome</keyword>